<name>A0A1F6VPT7_9BACT</name>
<gene>
    <name evidence="1" type="ORF">A3J61_00825</name>
</gene>
<evidence type="ECO:0000313" key="2">
    <source>
        <dbReference type="Proteomes" id="UP000179686"/>
    </source>
</evidence>
<dbReference type="EMBL" id="MFUC01000026">
    <property type="protein sequence ID" value="OGI71624.1"/>
    <property type="molecule type" value="Genomic_DNA"/>
</dbReference>
<reference evidence="1 2" key="1">
    <citation type="journal article" date="2016" name="Nat. Commun.">
        <title>Thousands of microbial genomes shed light on interconnected biogeochemical processes in an aquifer system.</title>
        <authorList>
            <person name="Anantharaman K."/>
            <person name="Brown C.T."/>
            <person name="Hug L.A."/>
            <person name="Sharon I."/>
            <person name="Castelle C.J."/>
            <person name="Probst A.J."/>
            <person name="Thomas B.C."/>
            <person name="Singh A."/>
            <person name="Wilkins M.J."/>
            <person name="Karaoz U."/>
            <person name="Brodie E.L."/>
            <person name="Williams K.H."/>
            <person name="Hubbard S.S."/>
            <person name="Banfield J.F."/>
        </authorList>
    </citation>
    <scope>NUCLEOTIDE SEQUENCE [LARGE SCALE GENOMIC DNA]</scope>
</reference>
<dbReference type="PANTHER" id="PTHR38471:SF2">
    <property type="entry name" value="FOUR HELIX BUNDLE PROTEIN"/>
    <property type="match status" value="1"/>
</dbReference>
<dbReference type="NCBIfam" id="TIGR02436">
    <property type="entry name" value="four helix bundle protein"/>
    <property type="match status" value="1"/>
</dbReference>
<evidence type="ECO:0000313" key="1">
    <source>
        <dbReference type="EMBL" id="OGI71624.1"/>
    </source>
</evidence>
<dbReference type="InterPro" id="IPR012657">
    <property type="entry name" value="23S_rRNA-intervening_sequence"/>
</dbReference>
<protein>
    <submittedName>
        <fullName evidence="1">Four helix bundle protein</fullName>
    </submittedName>
</protein>
<dbReference type="Pfam" id="PF05635">
    <property type="entry name" value="23S_rRNA_IVP"/>
    <property type="match status" value="1"/>
</dbReference>
<organism evidence="1 2">
    <name type="scientific">Candidatus Nomurabacteria bacterium RIFCSPHIGHO2_02_FULL_38_15</name>
    <dbReference type="NCBI Taxonomy" id="1801752"/>
    <lineage>
        <taxon>Bacteria</taxon>
        <taxon>Candidatus Nomuraibacteriota</taxon>
    </lineage>
</organism>
<accession>A0A1F6VPT7</accession>
<dbReference type="AlphaFoldDB" id="A0A1F6VPT7"/>
<sequence>MSNKIQSPKPKYDLGERTAEFGEQVIILTKKLEAHVVNRPLISQLVRASTSIGANYMEADGAESKKDFQHKIALCKKEAKETMHWLRMLAVANSVIRAGCRKMWQEAHELALIFSSILRGSVGKKSLDF</sequence>
<dbReference type="PANTHER" id="PTHR38471">
    <property type="entry name" value="FOUR HELIX BUNDLE PROTEIN"/>
    <property type="match status" value="1"/>
</dbReference>
<comment type="caution">
    <text evidence="1">The sequence shown here is derived from an EMBL/GenBank/DDBJ whole genome shotgun (WGS) entry which is preliminary data.</text>
</comment>
<dbReference type="PIRSF" id="PIRSF035652">
    <property type="entry name" value="CHP02436"/>
    <property type="match status" value="1"/>
</dbReference>
<dbReference type="Proteomes" id="UP000179686">
    <property type="component" value="Unassembled WGS sequence"/>
</dbReference>
<dbReference type="SUPFAM" id="SSF158446">
    <property type="entry name" value="IVS-encoded protein-like"/>
    <property type="match status" value="1"/>
</dbReference>
<proteinExistence type="predicted"/>
<dbReference type="STRING" id="1801752.A3J61_00825"/>
<dbReference type="InterPro" id="IPR036583">
    <property type="entry name" value="23S_rRNA_IVS_sf"/>
</dbReference>
<dbReference type="Gene3D" id="1.20.1440.60">
    <property type="entry name" value="23S rRNA-intervening sequence"/>
    <property type="match status" value="1"/>
</dbReference>